<dbReference type="RefSeq" id="WP_296949771.1">
    <property type="nucleotide sequence ID" value="NZ_LT599021.1"/>
</dbReference>
<sequence length="429" mass="49021">MGRRILFIILMFVSLGSFGQEKMALRTDEANVYFKEAEVAAKKSKNLWGKNIFGPIMLINPATKEIYANVQDSLGELKQDNHIYTGIFSKKENIANTSIRWNGTDWATVMLPLPENKYDRISLLLHERFHVVQPKLGFSQSNGNCAHLDSKDGRIYLRLELEALKKAVSASTTSQINEHVTNAFIFRKYRQSLFSEADTEENKLELNEGLAEYTGEASCGRPEKQKGEHFVKNIDRSMKNPTFVRSFAYQTIPAYGYLLDKRKQGWNRSINDNTNLSNFLIDAFQVKIPSNLKDIVSQIANSYNGTEITNEEIIREEKIQKLIVEYKSKFIEQPHFEIRLEKMRINFDPRNIMPLENKGTVYPNVRVIDEWGTLTVTDGALVSSDWKTITITNPTNMDGYKLSGNGWTLELNKGYSVVITNGNFGLKKD</sequence>
<evidence type="ECO:0000313" key="1">
    <source>
        <dbReference type="EMBL" id="SBW02075.1"/>
    </source>
</evidence>
<accession>A0A212JS07</accession>
<gene>
    <name evidence="1" type="ORF">KL86DYS2_12179</name>
</gene>
<proteinExistence type="predicted"/>
<name>A0A212JS07_9BACT</name>
<dbReference type="AlphaFoldDB" id="A0A212JS07"/>
<protein>
    <submittedName>
        <fullName evidence="1">Uncharacterized protein</fullName>
    </submittedName>
</protein>
<organism evidence="1">
    <name type="scientific">uncultured Dysgonomonas sp</name>
    <dbReference type="NCBI Taxonomy" id="206096"/>
    <lineage>
        <taxon>Bacteria</taxon>
        <taxon>Pseudomonadati</taxon>
        <taxon>Bacteroidota</taxon>
        <taxon>Bacteroidia</taxon>
        <taxon>Bacteroidales</taxon>
        <taxon>Dysgonomonadaceae</taxon>
        <taxon>Dysgonomonas</taxon>
        <taxon>environmental samples</taxon>
    </lineage>
</organism>
<dbReference type="EMBL" id="FLUL01000001">
    <property type="protein sequence ID" value="SBW02075.1"/>
    <property type="molecule type" value="Genomic_DNA"/>
</dbReference>
<reference evidence="1" key="1">
    <citation type="submission" date="2016-04" db="EMBL/GenBank/DDBJ databases">
        <authorList>
            <person name="Evans L.H."/>
            <person name="Alamgir A."/>
            <person name="Owens N."/>
            <person name="Weber N.D."/>
            <person name="Virtaneva K."/>
            <person name="Barbian K."/>
            <person name="Babar A."/>
            <person name="Rosenke K."/>
        </authorList>
    </citation>
    <scope>NUCLEOTIDE SEQUENCE</scope>
    <source>
        <strain evidence="1">86-2</strain>
    </source>
</reference>